<evidence type="ECO:0000313" key="15">
    <source>
        <dbReference type="EnsemblMetazoa" id="GMOY000433-PA"/>
    </source>
</evidence>
<keyword evidence="16" id="KW-1185">Reference proteome</keyword>
<feature type="compositionally biased region" description="Polar residues" evidence="13">
    <location>
        <begin position="1"/>
        <end position="13"/>
    </location>
</feature>
<dbReference type="PANTHER" id="PTHR24340">
    <property type="entry name" value="HOMEOBOX PROTEIN NKX"/>
    <property type="match status" value="1"/>
</dbReference>
<keyword evidence="8 11" id="KW-0539">Nucleus</keyword>
<evidence type="ECO:0000256" key="7">
    <source>
        <dbReference type="ARBA" id="ARBA00023163"/>
    </source>
</evidence>
<dbReference type="GO" id="GO:0030154">
    <property type="term" value="P:cell differentiation"/>
    <property type="evidence" value="ECO:0007669"/>
    <property type="project" value="TreeGrafter"/>
</dbReference>
<dbReference type="InterPro" id="IPR001356">
    <property type="entry name" value="HD"/>
</dbReference>
<sequence length="486" mass="52790">MSATTIRDNQNNAEAFAGDPEREDSNLLRELNGVDLVMSLSPKSSLSTSISQAHNIEQHLLKQNSGISSPVHVSSPAVAVAHQQHNFSNIHHLQNLHNQHNSFFNNSHSTPFSVTDILSPIEESYRKLEINGNPPSPYRSNSSGSSINSPSTLGSSTMANPYTMGSLYHSPGVQSYCGPTENLSLAGHYSDMRSSASWYGTTANDPRFAISRLMGSTATGSMGHMSNMGSLATCTVSDAKPLQFPLTQRRKRRVLFTQAQVYELERRFKQQRYLSAPEREHLASLIHLTPTQVKIWFQNHRYKCKRQAKEKAMAEQNQQNQSASSPRRVAVPVLVKDGKPCSGGNTTQPHSQQVSGSVNNSSTGNTGSGNGNNSAAPGINLITSEAPNSHSPDTSSSLLATYNGTVSAHNAQVLQQPCNNSLAMSNSLAMAYRNQNNFISNGHQQQCARSIGTILPITSIASSVAMQKELLTLNALRRYIDLTPSL</sequence>
<evidence type="ECO:0000256" key="5">
    <source>
        <dbReference type="ARBA" id="ARBA00023125"/>
    </source>
</evidence>
<accession>A0A1B0FAA0</accession>
<evidence type="ECO:0000259" key="14">
    <source>
        <dbReference type="PROSITE" id="PS50071"/>
    </source>
</evidence>
<keyword evidence="3" id="KW-0217">Developmental protein</keyword>
<comment type="subcellular location">
    <subcellularLocation>
        <location evidence="1 11 12">Nucleus</location>
    </subcellularLocation>
</comment>
<dbReference type="EnsemblMetazoa" id="GMOY000433-RA">
    <property type="protein sequence ID" value="GMOY000433-PA"/>
    <property type="gene ID" value="GMOY000433"/>
</dbReference>
<dbReference type="STRING" id="37546.A0A1B0FAA0"/>
<reference evidence="15" key="1">
    <citation type="submission" date="2020-05" db="UniProtKB">
        <authorList>
            <consortium name="EnsemblMetazoa"/>
        </authorList>
    </citation>
    <scope>IDENTIFICATION</scope>
    <source>
        <strain evidence="15">Yale</strain>
    </source>
</reference>
<name>A0A1B0FAA0_GLOMM</name>
<keyword evidence="5 11" id="KW-0238">DNA-binding</keyword>
<feature type="compositionally biased region" description="Polar residues" evidence="13">
    <location>
        <begin position="381"/>
        <end position="396"/>
    </location>
</feature>
<feature type="compositionally biased region" description="Low complexity" evidence="13">
    <location>
        <begin position="354"/>
        <end position="365"/>
    </location>
</feature>
<protein>
    <recommendedName>
        <fullName evidence="10">Homeobox protein ceh-24</fullName>
    </recommendedName>
</protein>
<evidence type="ECO:0000256" key="12">
    <source>
        <dbReference type="RuleBase" id="RU000682"/>
    </source>
</evidence>
<dbReference type="InterPro" id="IPR017970">
    <property type="entry name" value="Homeobox_CS"/>
</dbReference>
<dbReference type="InterPro" id="IPR050394">
    <property type="entry name" value="Homeobox_NK-like"/>
</dbReference>
<dbReference type="Gene3D" id="1.10.10.60">
    <property type="entry name" value="Homeodomain-like"/>
    <property type="match status" value="1"/>
</dbReference>
<evidence type="ECO:0000256" key="4">
    <source>
        <dbReference type="ARBA" id="ARBA00023015"/>
    </source>
</evidence>
<dbReference type="PROSITE" id="PS00027">
    <property type="entry name" value="HOMEOBOX_1"/>
    <property type="match status" value="1"/>
</dbReference>
<dbReference type="InterPro" id="IPR009057">
    <property type="entry name" value="Homeodomain-like_sf"/>
</dbReference>
<evidence type="ECO:0000256" key="13">
    <source>
        <dbReference type="SAM" id="MobiDB-lite"/>
    </source>
</evidence>
<organism evidence="15 16">
    <name type="scientific">Glossina morsitans morsitans</name>
    <name type="common">Savannah tsetse fly</name>
    <dbReference type="NCBI Taxonomy" id="37546"/>
    <lineage>
        <taxon>Eukaryota</taxon>
        <taxon>Metazoa</taxon>
        <taxon>Ecdysozoa</taxon>
        <taxon>Arthropoda</taxon>
        <taxon>Hexapoda</taxon>
        <taxon>Insecta</taxon>
        <taxon>Pterygota</taxon>
        <taxon>Neoptera</taxon>
        <taxon>Endopterygota</taxon>
        <taxon>Diptera</taxon>
        <taxon>Brachycera</taxon>
        <taxon>Muscomorpha</taxon>
        <taxon>Hippoboscoidea</taxon>
        <taxon>Glossinidae</taxon>
        <taxon>Glossina</taxon>
    </lineage>
</organism>
<proteinExistence type="inferred from homology"/>
<comment type="function">
    <text evidence="9">Probable transcriptional regulator that is required in neural development for the normal formation of sublateral cholinergic motor neuron processes. Plays a role in regulating the expression of acetylcholine transporter protein unc-17 in the sublateral processes. In particular, it is required in sublateral motor neurons for a left-right turning behavior that occurs during the lethargus phase of the normal sleep process called 'flipping'. During 'flipping' animals rotate 180 degrees about their longitudinal axis.</text>
</comment>
<dbReference type="Pfam" id="PF00046">
    <property type="entry name" value="Homeodomain"/>
    <property type="match status" value="1"/>
</dbReference>
<evidence type="ECO:0000256" key="8">
    <source>
        <dbReference type="ARBA" id="ARBA00023242"/>
    </source>
</evidence>
<dbReference type="SUPFAM" id="SSF46689">
    <property type="entry name" value="Homeodomain-like"/>
    <property type="match status" value="1"/>
</dbReference>
<evidence type="ECO:0000256" key="2">
    <source>
        <dbReference type="ARBA" id="ARBA00005661"/>
    </source>
</evidence>
<feature type="compositionally biased region" description="Polar residues" evidence="13">
    <location>
        <begin position="343"/>
        <end position="353"/>
    </location>
</feature>
<feature type="region of interest" description="Disordered" evidence="13">
    <location>
        <begin position="1"/>
        <end position="24"/>
    </location>
</feature>
<dbReference type="PANTHER" id="PTHR24340:SF41">
    <property type="entry name" value="MUSCLE-SPECIFIC HOMEOBOX PROTEIN TINMAN-RELATED"/>
    <property type="match status" value="1"/>
</dbReference>
<dbReference type="AlphaFoldDB" id="A0A1B0FAA0"/>
<evidence type="ECO:0000256" key="11">
    <source>
        <dbReference type="PROSITE-ProRule" id="PRU00108"/>
    </source>
</evidence>
<comment type="similarity">
    <text evidence="2">Belongs to the NK-2 homeobox family.</text>
</comment>
<evidence type="ECO:0000256" key="9">
    <source>
        <dbReference type="ARBA" id="ARBA00057950"/>
    </source>
</evidence>
<evidence type="ECO:0000256" key="10">
    <source>
        <dbReference type="ARBA" id="ARBA00068167"/>
    </source>
</evidence>
<dbReference type="VEuPathDB" id="VectorBase:GMOY000433"/>
<dbReference type="EMBL" id="CCAG010015604">
    <property type="status" value="NOT_ANNOTATED_CDS"/>
    <property type="molecule type" value="Genomic_DNA"/>
</dbReference>
<dbReference type="GO" id="GO:0005634">
    <property type="term" value="C:nucleus"/>
    <property type="evidence" value="ECO:0007669"/>
    <property type="project" value="UniProtKB-SubCell"/>
</dbReference>
<feature type="domain" description="Homeobox" evidence="14">
    <location>
        <begin position="247"/>
        <end position="307"/>
    </location>
</feature>
<dbReference type="FunFam" id="1.10.10.60:FF:000296">
    <property type="entry name" value="Scarecrow, isoform A"/>
    <property type="match status" value="1"/>
</dbReference>
<dbReference type="PROSITE" id="PS50071">
    <property type="entry name" value="HOMEOBOX_2"/>
    <property type="match status" value="1"/>
</dbReference>
<keyword evidence="6 11" id="KW-0371">Homeobox</keyword>
<evidence type="ECO:0000256" key="6">
    <source>
        <dbReference type="ARBA" id="ARBA00023155"/>
    </source>
</evidence>
<dbReference type="SMART" id="SM00389">
    <property type="entry name" value="HOX"/>
    <property type="match status" value="1"/>
</dbReference>
<feature type="compositionally biased region" description="Low complexity" evidence="13">
    <location>
        <begin position="138"/>
        <end position="154"/>
    </location>
</feature>
<dbReference type="PhylomeDB" id="A0A1B0FAA0"/>
<feature type="region of interest" description="Disordered" evidence="13">
    <location>
        <begin position="308"/>
        <end position="396"/>
    </location>
</feature>
<dbReference type="Proteomes" id="UP000092444">
    <property type="component" value="Unassembled WGS sequence"/>
</dbReference>
<dbReference type="PRINTS" id="PR00024">
    <property type="entry name" value="HOMEOBOX"/>
</dbReference>
<feature type="DNA-binding region" description="Homeobox" evidence="11">
    <location>
        <begin position="249"/>
        <end position="308"/>
    </location>
</feature>
<dbReference type="GO" id="GO:0000978">
    <property type="term" value="F:RNA polymerase II cis-regulatory region sequence-specific DNA binding"/>
    <property type="evidence" value="ECO:0007669"/>
    <property type="project" value="TreeGrafter"/>
</dbReference>
<keyword evidence="4" id="KW-0805">Transcription regulation</keyword>
<evidence type="ECO:0000313" key="16">
    <source>
        <dbReference type="Proteomes" id="UP000092444"/>
    </source>
</evidence>
<evidence type="ECO:0000256" key="3">
    <source>
        <dbReference type="ARBA" id="ARBA00022473"/>
    </source>
</evidence>
<feature type="region of interest" description="Disordered" evidence="13">
    <location>
        <begin position="128"/>
        <end position="154"/>
    </location>
</feature>
<dbReference type="GO" id="GO:0000981">
    <property type="term" value="F:DNA-binding transcription factor activity, RNA polymerase II-specific"/>
    <property type="evidence" value="ECO:0007669"/>
    <property type="project" value="InterPro"/>
</dbReference>
<dbReference type="InterPro" id="IPR020479">
    <property type="entry name" value="HD_metazoa"/>
</dbReference>
<dbReference type="CDD" id="cd00086">
    <property type="entry name" value="homeodomain"/>
    <property type="match status" value="1"/>
</dbReference>
<keyword evidence="7" id="KW-0804">Transcription</keyword>
<evidence type="ECO:0000256" key="1">
    <source>
        <dbReference type="ARBA" id="ARBA00004123"/>
    </source>
</evidence>